<evidence type="ECO:0000256" key="1">
    <source>
        <dbReference type="SAM" id="Phobius"/>
    </source>
</evidence>
<protein>
    <submittedName>
        <fullName evidence="2">SdpI family protein</fullName>
    </submittedName>
</protein>
<dbReference type="Proteomes" id="UP000323324">
    <property type="component" value="Unassembled WGS sequence"/>
</dbReference>
<organism evidence="2 3">
    <name type="scientific">Bizionia saleffrena</name>
    <dbReference type="NCBI Taxonomy" id="291189"/>
    <lineage>
        <taxon>Bacteria</taxon>
        <taxon>Pseudomonadati</taxon>
        <taxon>Bacteroidota</taxon>
        <taxon>Flavobacteriia</taxon>
        <taxon>Flavobacteriales</taxon>
        <taxon>Flavobacteriaceae</taxon>
        <taxon>Bizionia</taxon>
    </lineage>
</organism>
<feature type="transmembrane region" description="Helical" evidence="1">
    <location>
        <begin position="43"/>
        <end position="59"/>
    </location>
</feature>
<dbReference type="EMBL" id="VSKM01000008">
    <property type="protein sequence ID" value="TYB73933.1"/>
    <property type="molecule type" value="Genomic_DNA"/>
</dbReference>
<comment type="caution">
    <text evidence="2">The sequence shown here is derived from an EMBL/GenBank/DDBJ whole genome shotgun (WGS) entry which is preliminary data.</text>
</comment>
<gene>
    <name evidence="2" type="ORF">ES676_09320</name>
</gene>
<keyword evidence="1" id="KW-1133">Transmembrane helix</keyword>
<name>A0A8H2LDY2_9FLAO</name>
<evidence type="ECO:0000313" key="2">
    <source>
        <dbReference type="EMBL" id="TYB73933.1"/>
    </source>
</evidence>
<sequence>MKSQLHWDFAHLYSGKLFIKYDLLLFILGCIGLFINLGEVTGPSLAIPFFIMGSFYVIYRTEKALIKKFNS</sequence>
<accession>A0A8H2LDY2</accession>
<feature type="transmembrane region" description="Helical" evidence="1">
    <location>
        <begin position="21"/>
        <end position="37"/>
    </location>
</feature>
<proteinExistence type="predicted"/>
<keyword evidence="1" id="KW-0812">Transmembrane</keyword>
<evidence type="ECO:0000313" key="3">
    <source>
        <dbReference type="Proteomes" id="UP000323324"/>
    </source>
</evidence>
<dbReference type="AlphaFoldDB" id="A0A8H2LDY2"/>
<keyword evidence="1" id="KW-0472">Membrane</keyword>
<dbReference type="RefSeq" id="WP_148370054.1">
    <property type="nucleotide sequence ID" value="NZ_VSKM01000008.1"/>
</dbReference>
<keyword evidence="3" id="KW-1185">Reference proteome</keyword>
<reference evidence="2 3" key="1">
    <citation type="submission" date="2019-08" db="EMBL/GenBank/DDBJ databases">
        <title>Genomes of Antarctic Bizionia species.</title>
        <authorList>
            <person name="Bowman J.P."/>
        </authorList>
    </citation>
    <scope>NUCLEOTIDE SEQUENCE [LARGE SCALE GENOMIC DNA]</scope>
    <source>
        <strain evidence="2 3">HFD</strain>
    </source>
</reference>